<evidence type="ECO:0000256" key="2">
    <source>
        <dbReference type="SAM" id="Phobius"/>
    </source>
</evidence>
<name>A0A7W6RDL6_9PROT</name>
<protein>
    <submittedName>
        <fullName evidence="3">Uncharacterized protein</fullName>
    </submittedName>
</protein>
<dbReference type="Proteomes" id="UP000554286">
    <property type="component" value="Unassembled WGS sequence"/>
</dbReference>
<dbReference type="AlphaFoldDB" id="A0A7W6RDL6"/>
<feature type="compositionally biased region" description="Pro residues" evidence="1">
    <location>
        <begin position="184"/>
        <end position="206"/>
    </location>
</feature>
<feature type="transmembrane region" description="Helical" evidence="2">
    <location>
        <begin position="262"/>
        <end position="286"/>
    </location>
</feature>
<evidence type="ECO:0000313" key="3">
    <source>
        <dbReference type="EMBL" id="MBB4266116.1"/>
    </source>
</evidence>
<keyword evidence="2" id="KW-0812">Transmembrane</keyword>
<accession>A0A7W6RDL6</accession>
<keyword evidence="2" id="KW-0472">Membrane</keyword>
<feature type="transmembrane region" description="Helical" evidence="2">
    <location>
        <begin position="41"/>
        <end position="64"/>
    </location>
</feature>
<comment type="caution">
    <text evidence="3">The sequence shown here is derived from an EMBL/GenBank/DDBJ whole genome shotgun (WGS) entry which is preliminary data.</text>
</comment>
<feature type="compositionally biased region" description="Low complexity" evidence="1">
    <location>
        <begin position="313"/>
        <end position="323"/>
    </location>
</feature>
<feature type="region of interest" description="Disordered" evidence="1">
    <location>
        <begin position="313"/>
        <end position="338"/>
    </location>
</feature>
<keyword evidence="4" id="KW-1185">Reference proteome</keyword>
<gene>
    <name evidence="3" type="ORF">GGD89_001745</name>
</gene>
<feature type="region of interest" description="Disordered" evidence="1">
    <location>
        <begin position="109"/>
        <end position="254"/>
    </location>
</feature>
<feature type="transmembrane region" description="Helical" evidence="2">
    <location>
        <begin position="84"/>
        <end position="102"/>
    </location>
</feature>
<organism evidence="3 4">
    <name type="scientific">Roseospira visakhapatnamensis</name>
    <dbReference type="NCBI Taxonomy" id="390880"/>
    <lineage>
        <taxon>Bacteria</taxon>
        <taxon>Pseudomonadati</taxon>
        <taxon>Pseudomonadota</taxon>
        <taxon>Alphaproteobacteria</taxon>
        <taxon>Rhodospirillales</taxon>
        <taxon>Rhodospirillaceae</taxon>
        <taxon>Roseospira</taxon>
    </lineage>
</organism>
<reference evidence="3 4" key="1">
    <citation type="submission" date="2020-08" db="EMBL/GenBank/DDBJ databases">
        <title>Genome sequencing of Purple Non-Sulfur Bacteria from various extreme environments.</title>
        <authorList>
            <person name="Mayer M."/>
        </authorList>
    </citation>
    <scope>NUCLEOTIDE SEQUENCE [LARGE SCALE GENOMIC DNA]</scope>
    <source>
        <strain evidence="3 4">JA131</strain>
    </source>
</reference>
<dbReference type="EMBL" id="JACIGK010000011">
    <property type="protein sequence ID" value="MBB4266116.1"/>
    <property type="molecule type" value="Genomic_DNA"/>
</dbReference>
<feature type="compositionally biased region" description="Pro residues" evidence="1">
    <location>
        <begin position="213"/>
        <end position="234"/>
    </location>
</feature>
<evidence type="ECO:0000256" key="1">
    <source>
        <dbReference type="SAM" id="MobiDB-lite"/>
    </source>
</evidence>
<keyword evidence="2" id="KW-1133">Transmembrane helix</keyword>
<proteinExistence type="predicted"/>
<evidence type="ECO:0000313" key="4">
    <source>
        <dbReference type="Proteomes" id="UP000554286"/>
    </source>
</evidence>
<feature type="transmembrane region" description="Helical" evidence="2">
    <location>
        <begin position="12"/>
        <end position="34"/>
    </location>
</feature>
<dbReference type="RefSeq" id="WP_184044176.1">
    <property type="nucleotide sequence ID" value="NZ_JACIGK010000011.1"/>
</dbReference>
<feature type="compositionally biased region" description="Low complexity" evidence="1">
    <location>
        <begin position="235"/>
        <end position="246"/>
    </location>
</feature>
<feature type="compositionally biased region" description="Pro residues" evidence="1">
    <location>
        <begin position="151"/>
        <end position="172"/>
    </location>
</feature>
<sequence>MHDDDALEVSVSAVLIALISTMIPFGTLFCPLIIGGFVRRYIGMVGALTAIGAWVVLSGTYEGASHGETITPARFYLDRALDLIPWYLGLAHLAYAVQRVVLGVRQPRRRQGGDLSGTGSPVVMRPAMTASGTEGTEARSRQDAADGTVPWPAPSPGPSPVFSQPPSPPPAPARLAGVARDRPPAPAMPPPLPQTPPLQMPAPSPVPDLVWPGAPPPDRPPARPAAEAPPPQAPSGPRASRALRARPSPDVKTRAPAGVPAAVLLVVGVVLGSTIAVGVLGALGALPPFRAAPPPRPEPAPVVVAALAPSGASSGASSGAPVADPTARGQEPASLCASPDEHPFLVPENSPYSLARSTLDGVPFLWITDRHGETWWMEDFMGGGRTTAQVSGPGGHNCGVFIDAFLSYGNTVYSFDGQRFVNRRVICVVGADTIVCETNPSW</sequence>